<proteinExistence type="predicted"/>
<evidence type="ECO:0000313" key="3">
    <source>
        <dbReference type="Proteomes" id="UP001627154"/>
    </source>
</evidence>
<sequence length="429" mass="51016">MELFETKFIAETKEQFFETFNWSQCSPFDCKVEHFRRLINYLNSVVFFEFSLLKNKSISLLQIIVSFVVLTKFVNIFTHSYASYVTVSFLEFDTYSLEALISLYYYYCVAKCVSLVYIWKRKSIKMFQVIQLHLLVMHNYPNEDLSLRMRVPMSWGYTFTKFCNSLLFVFGIISSLWIFQSKPLVSEIDEYNWLKKYLPHVSDRYNLMLFQSIILFNASLILLSFFWTNYNAYSSFLIGLFNTITQRLNRVKERYYYGTDDAGQSFTEELMSIKEHHQKIMSTLKELRNFFNQSYNLLSMFIVKTLASILMFCCLYPDNRYEVFDCATIISQLGACLAYLLVVHLMSRRLMRSSYRIAHTGSSLYDERELTKEMIELLEPIAQLATENIDSKAEVWIMSVYSFFFKVLSFLCPSLKNTRFYEEFTRKYS</sequence>
<feature type="transmembrane region" description="Helical" evidence="1">
    <location>
        <begin position="158"/>
        <end position="179"/>
    </location>
</feature>
<name>A0ABD2WMB0_9HYME</name>
<evidence type="ECO:0000256" key="1">
    <source>
        <dbReference type="SAM" id="Phobius"/>
    </source>
</evidence>
<protein>
    <recommendedName>
        <fullName evidence="4">Odorant receptor</fullName>
    </recommendedName>
</protein>
<feature type="transmembrane region" description="Helical" evidence="1">
    <location>
        <begin position="295"/>
        <end position="317"/>
    </location>
</feature>
<dbReference type="EMBL" id="JBJJXI010000096">
    <property type="protein sequence ID" value="KAL3393829.1"/>
    <property type="molecule type" value="Genomic_DNA"/>
</dbReference>
<accession>A0ABD2WMB0</accession>
<feature type="transmembrane region" description="Helical" evidence="1">
    <location>
        <begin position="60"/>
        <end position="82"/>
    </location>
</feature>
<feature type="transmembrane region" description="Helical" evidence="1">
    <location>
        <begin position="102"/>
        <end position="119"/>
    </location>
</feature>
<evidence type="ECO:0008006" key="4">
    <source>
        <dbReference type="Google" id="ProtNLM"/>
    </source>
</evidence>
<comment type="caution">
    <text evidence="2">The sequence shown here is derived from an EMBL/GenBank/DDBJ whole genome shotgun (WGS) entry which is preliminary data.</text>
</comment>
<keyword evidence="1" id="KW-1133">Transmembrane helix</keyword>
<keyword evidence="3" id="KW-1185">Reference proteome</keyword>
<keyword evidence="1" id="KW-0472">Membrane</keyword>
<feature type="transmembrane region" description="Helical" evidence="1">
    <location>
        <begin position="207"/>
        <end position="227"/>
    </location>
</feature>
<organism evidence="2 3">
    <name type="scientific">Trichogramma kaykai</name>
    <dbReference type="NCBI Taxonomy" id="54128"/>
    <lineage>
        <taxon>Eukaryota</taxon>
        <taxon>Metazoa</taxon>
        <taxon>Ecdysozoa</taxon>
        <taxon>Arthropoda</taxon>
        <taxon>Hexapoda</taxon>
        <taxon>Insecta</taxon>
        <taxon>Pterygota</taxon>
        <taxon>Neoptera</taxon>
        <taxon>Endopterygota</taxon>
        <taxon>Hymenoptera</taxon>
        <taxon>Apocrita</taxon>
        <taxon>Proctotrupomorpha</taxon>
        <taxon>Chalcidoidea</taxon>
        <taxon>Trichogrammatidae</taxon>
        <taxon>Trichogramma</taxon>
    </lineage>
</organism>
<evidence type="ECO:0000313" key="2">
    <source>
        <dbReference type="EMBL" id="KAL3393829.1"/>
    </source>
</evidence>
<reference evidence="2 3" key="1">
    <citation type="journal article" date="2024" name="bioRxiv">
        <title>A reference genome for Trichogramma kaykai: A tiny desert-dwelling parasitoid wasp with competing sex-ratio distorters.</title>
        <authorList>
            <person name="Culotta J."/>
            <person name="Lindsey A.R."/>
        </authorList>
    </citation>
    <scope>NUCLEOTIDE SEQUENCE [LARGE SCALE GENOMIC DNA]</scope>
    <source>
        <strain evidence="2 3">KSX58</strain>
    </source>
</reference>
<dbReference type="Proteomes" id="UP001627154">
    <property type="component" value="Unassembled WGS sequence"/>
</dbReference>
<dbReference type="AlphaFoldDB" id="A0ABD2WMB0"/>
<gene>
    <name evidence="2" type="ORF">TKK_012058</name>
</gene>
<keyword evidence="1" id="KW-0812">Transmembrane</keyword>
<feature type="transmembrane region" description="Helical" evidence="1">
    <location>
        <begin position="329"/>
        <end position="347"/>
    </location>
</feature>